<evidence type="ECO:0000256" key="1">
    <source>
        <dbReference type="ARBA" id="ARBA00022729"/>
    </source>
</evidence>
<name>A0A1Y2CGM1_9FUNG</name>
<dbReference type="EMBL" id="MCOG01000109">
    <property type="protein sequence ID" value="ORY46198.1"/>
    <property type="molecule type" value="Genomic_DNA"/>
</dbReference>
<protein>
    <recommendedName>
        <fullName evidence="4">CBM10 domain-containing protein</fullName>
    </recommendedName>
</protein>
<dbReference type="STRING" id="1754190.A0A1Y2CGM1"/>
<sequence>MGDDDCSKAYIYDPGSCQVKGYVDINSDKCYFKSDGTGNESYNKNLQINRVRYYDLDVNNTRALTEYGWCNFTVNNEDTTWIRKLSNSTLINQINIPGTHDSGTYAIGDTGLNLFGVRDVYGRTQEETVATHLKNDSVELSSSDEYHDYNHGTVTTIKIARFDTLEEVYKAIAKFSVLNTDTKKFKKEYNKFFYDKKGLFPTLNETRGKIILLTRGNWKYNATSSIGNELNIPDMGECEIYPVKNDQKYQKECYPHIHNSNSNVLVQDNYNLSTGKWKLVEEYLEHKIPIVYNDIEYSMYNDLTNSFYDVKNATALTVDFINIQGFAGGIGIYNEANKMNNNLSKYIGESKKIHNHWFILDYPTNDLVRKIRNSMTPYSLEKRNEQINIIQIDDFVVYTDLDYYIESKEDACLQLRNQYLTCSSNYLKAGYKCCRNQYAKVDKVDNVGNWAKEKGEWCGIGYERCSFEVLGFHCCSSINPDYGIYCNHVRITLIKITN</sequence>
<dbReference type="GO" id="GO:0006629">
    <property type="term" value="P:lipid metabolic process"/>
    <property type="evidence" value="ECO:0007669"/>
    <property type="project" value="InterPro"/>
</dbReference>
<comment type="caution">
    <text evidence="5">The sequence shown here is derived from an EMBL/GenBank/DDBJ whole genome shotgun (WGS) entry which is preliminary data.</text>
</comment>
<accession>A0A1Y2CGM1</accession>
<dbReference type="GO" id="GO:0008081">
    <property type="term" value="F:phosphoric diester hydrolase activity"/>
    <property type="evidence" value="ECO:0007669"/>
    <property type="project" value="InterPro"/>
</dbReference>
<reference evidence="5 6" key="1">
    <citation type="submission" date="2016-08" db="EMBL/GenBank/DDBJ databases">
        <title>A Parts List for Fungal Cellulosomes Revealed by Comparative Genomics.</title>
        <authorList>
            <consortium name="DOE Joint Genome Institute"/>
            <person name="Haitjema C.H."/>
            <person name="Gilmore S.P."/>
            <person name="Henske J.K."/>
            <person name="Solomon K.V."/>
            <person name="De Groot R."/>
            <person name="Kuo A."/>
            <person name="Mondo S.J."/>
            <person name="Salamov A.A."/>
            <person name="Labutti K."/>
            <person name="Zhao Z."/>
            <person name="Chiniquy J."/>
            <person name="Barry K."/>
            <person name="Brewer H.M."/>
            <person name="Purvine S.O."/>
            <person name="Wright A.T."/>
            <person name="Boxma B."/>
            <person name="Van Alen T."/>
            <person name="Hackstein J.H."/>
            <person name="Baker S.E."/>
            <person name="Grigoriev I.V."/>
            <person name="O'Malley M.A."/>
        </authorList>
    </citation>
    <scope>NUCLEOTIDE SEQUENCE [LARGE SCALE GENOMIC DNA]</scope>
    <source>
        <strain evidence="5 6">G1</strain>
    </source>
</reference>
<keyword evidence="1" id="KW-0732">Signal</keyword>
<dbReference type="InterPro" id="IPR009034">
    <property type="entry name" value="Dockerin_dom_fun_sf"/>
</dbReference>
<dbReference type="Gene3D" id="3.20.20.190">
    <property type="entry name" value="Phosphatidylinositol (PI) phosphodiesterase"/>
    <property type="match status" value="2"/>
</dbReference>
<feature type="domain" description="CBM10" evidence="4">
    <location>
        <begin position="421"/>
        <end position="461"/>
    </location>
</feature>
<dbReference type="SUPFAM" id="SSF64571">
    <property type="entry name" value="Cellulose docking domain, dockering"/>
    <property type="match status" value="1"/>
</dbReference>
<dbReference type="AlphaFoldDB" id="A0A1Y2CGM1"/>
<evidence type="ECO:0000313" key="6">
    <source>
        <dbReference type="Proteomes" id="UP000193920"/>
    </source>
</evidence>
<organism evidence="5 6">
    <name type="scientific">Neocallimastix californiae</name>
    <dbReference type="NCBI Taxonomy" id="1754190"/>
    <lineage>
        <taxon>Eukaryota</taxon>
        <taxon>Fungi</taxon>
        <taxon>Fungi incertae sedis</taxon>
        <taxon>Chytridiomycota</taxon>
        <taxon>Chytridiomycota incertae sedis</taxon>
        <taxon>Neocallimastigomycetes</taxon>
        <taxon>Neocallimastigales</taxon>
        <taxon>Neocallimastigaceae</taxon>
        <taxon>Neocallimastix</taxon>
    </lineage>
</organism>
<keyword evidence="6" id="KW-1185">Reference proteome</keyword>
<dbReference type="Gene3D" id="3.90.1220.10">
    <property type="entry name" value="Cellulose docking domain, dockering"/>
    <property type="match status" value="1"/>
</dbReference>
<evidence type="ECO:0000256" key="3">
    <source>
        <dbReference type="ARBA" id="ARBA00022801"/>
    </source>
</evidence>
<keyword evidence="2" id="KW-0677">Repeat</keyword>
<dbReference type="Proteomes" id="UP000193920">
    <property type="component" value="Unassembled WGS sequence"/>
</dbReference>
<dbReference type="PROSITE" id="PS51763">
    <property type="entry name" value="CBM10"/>
    <property type="match status" value="1"/>
</dbReference>
<dbReference type="InterPro" id="IPR002883">
    <property type="entry name" value="CBM10/Dockerin_dom"/>
</dbReference>
<evidence type="ECO:0000259" key="4">
    <source>
        <dbReference type="PROSITE" id="PS51763"/>
    </source>
</evidence>
<proteinExistence type="predicted"/>
<keyword evidence="3" id="KW-0378">Hydrolase</keyword>
<evidence type="ECO:0000256" key="2">
    <source>
        <dbReference type="ARBA" id="ARBA00022737"/>
    </source>
</evidence>
<dbReference type="Pfam" id="PF02013">
    <property type="entry name" value="CBM_10"/>
    <property type="match status" value="1"/>
</dbReference>
<dbReference type="InterPro" id="IPR017946">
    <property type="entry name" value="PLC-like_Pdiesterase_TIM-brl"/>
</dbReference>
<dbReference type="SUPFAM" id="SSF51695">
    <property type="entry name" value="PLC-like phosphodiesterases"/>
    <property type="match status" value="1"/>
</dbReference>
<evidence type="ECO:0000313" key="5">
    <source>
        <dbReference type="EMBL" id="ORY46198.1"/>
    </source>
</evidence>
<gene>
    <name evidence="5" type="ORF">LY90DRAFT_620485</name>
</gene>
<dbReference type="OrthoDB" id="1046782at2759"/>